<dbReference type="InterPro" id="IPR036641">
    <property type="entry name" value="HPT_dom_sf"/>
</dbReference>
<dbReference type="RefSeq" id="WP_136596814.1">
    <property type="nucleotide sequence ID" value="NZ_STGV01000001.1"/>
</dbReference>
<reference evidence="1 2" key="1">
    <citation type="submission" date="2019-04" db="EMBL/GenBank/DDBJ databases">
        <title>Genome sequence of strain shin9-1.</title>
        <authorList>
            <person name="Gao J."/>
            <person name="Sun J."/>
        </authorList>
    </citation>
    <scope>NUCLEOTIDE SEQUENCE [LARGE SCALE GENOMIC DNA]</scope>
    <source>
        <strain evidence="2">shin9-1</strain>
    </source>
</reference>
<sequence length="124" mass="13173">MINTSSIAFEAPQLLEVASRRGSRPIDLQIVNSAVDGDKLREIQLLEGFARKARKCLRVLGEGATGAEVKKVVTGLRNAALSIGAMRVVGALEILEMKGNTTDALASVAASVLEAELFILKIAR</sequence>
<evidence type="ECO:0000313" key="2">
    <source>
        <dbReference type="Proteomes" id="UP000308828"/>
    </source>
</evidence>
<dbReference type="Proteomes" id="UP000308828">
    <property type="component" value="Unassembled WGS sequence"/>
</dbReference>
<dbReference type="AlphaFoldDB" id="A0A4V4HN71"/>
<gene>
    <name evidence="1" type="ORF">FAA97_01785</name>
</gene>
<proteinExistence type="predicted"/>
<evidence type="ECO:0000313" key="1">
    <source>
        <dbReference type="EMBL" id="THV24966.1"/>
    </source>
</evidence>
<accession>A0A4V4HN71</accession>
<keyword evidence="2" id="KW-1185">Reference proteome</keyword>
<name>A0A4V4HN71_9HYPH</name>
<comment type="caution">
    <text evidence="1">The sequence shown here is derived from an EMBL/GenBank/DDBJ whole genome shotgun (WGS) entry which is preliminary data.</text>
</comment>
<dbReference type="GO" id="GO:0000160">
    <property type="term" value="P:phosphorelay signal transduction system"/>
    <property type="evidence" value="ECO:0007669"/>
    <property type="project" value="InterPro"/>
</dbReference>
<protein>
    <submittedName>
        <fullName evidence="1">Hpt domain-containing protein</fullName>
    </submittedName>
</protein>
<dbReference type="SUPFAM" id="SSF47226">
    <property type="entry name" value="Histidine-containing phosphotransfer domain, HPT domain"/>
    <property type="match status" value="1"/>
</dbReference>
<dbReference type="EMBL" id="STGV01000001">
    <property type="protein sequence ID" value="THV24966.1"/>
    <property type="molecule type" value="Genomic_DNA"/>
</dbReference>
<dbReference type="Gene3D" id="1.20.120.160">
    <property type="entry name" value="HPT domain"/>
    <property type="match status" value="1"/>
</dbReference>
<dbReference type="OrthoDB" id="8454588at2"/>
<organism evidence="1 2">
    <name type="scientific">Peteryoungia ipomoeae</name>
    <dbReference type="NCBI Taxonomy" id="1210932"/>
    <lineage>
        <taxon>Bacteria</taxon>
        <taxon>Pseudomonadati</taxon>
        <taxon>Pseudomonadota</taxon>
        <taxon>Alphaproteobacteria</taxon>
        <taxon>Hyphomicrobiales</taxon>
        <taxon>Rhizobiaceae</taxon>
        <taxon>Peteryoungia</taxon>
    </lineage>
</organism>